<dbReference type="InterPro" id="IPR011051">
    <property type="entry name" value="RmlC_Cupin_sf"/>
</dbReference>
<dbReference type="RefSeq" id="WP_066404722.1">
    <property type="nucleotide sequence ID" value="NZ_CP011390.1"/>
</dbReference>
<organism evidence="5 6">
    <name type="scientific">Flavisolibacter tropicus</name>
    <dbReference type="NCBI Taxonomy" id="1492898"/>
    <lineage>
        <taxon>Bacteria</taxon>
        <taxon>Pseudomonadati</taxon>
        <taxon>Bacteroidota</taxon>
        <taxon>Chitinophagia</taxon>
        <taxon>Chitinophagales</taxon>
        <taxon>Chitinophagaceae</taxon>
        <taxon>Flavisolibacter</taxon>
    </lineage>
</organism>
<dbReference type="GO" id="GO:0043565">
    <property type="term" value="F:sequence-specific DNA binding"/>
    <property type="evidence" value="ECO:0007669"/>
    <property type="project" value="InterPro"/>
</dbReference>
<dbReference type="KEGG" id="fla:SY85_11800"/>
<dbReference type="PANTHER" id="PTHR43280:SF27">
    <property type="entry name" value="TRANSCRIPTIONAL REGULATOR MTLR"/>
    <property type="match status" value="1"/>
</dbReference>
<dbReference type="InterPro" id="IPR020449">
    <property type="entry name" value="Tscrpt_reg_AraC-type_HTH"/>
</dbReference>
<name>A0A172TVQ4_9BACT</name>
<dbReference type="PANTHER" id="PTHR43280">
    <property type="entry name" value="ARAC-FAMILY TRANSCRIPTIONAL REGULATOR"/>
    <property type="match status" value="1"/>
</dbReference>
<dbReference type="InterPro" id="IPR018060">
    <property type="entry name" value="HTH_AraC"/>
</dbReference>
<dbReference type="Gene3D" id="1.10.10.60">
    <property type="entry name" value="Homeodomain-like"/>
    <property type="match status" value="2"/>
</dbReference>
<dbReference type="SUPFAM" id="SSF46689">
    <property type="entry name" value="Homeodomain-like"/>
    <property type="match status" value="2"/>
</dbReference>
<dbReference type="InterPro" id="IPR014710">
    <property type="entry name" value="RmlC-like_jellyroll"/>
</dbReference>
<keyword evidence="1" id="KW-0805">Transcription regulation</keyword>
<dbReference type="EMBL" id="CP011390">
    <property type="protein sequence ID" value="ANE51082.1"/>
    <property type="molecule type" value="Genomic_DNA"/>
</dbReference>
<keyword evidence="2" id="KW-0238">DNA-binding</keyword>
<accession>A0A172TVQ4</accession>
<dbReference type="PROSITE" id="PS01124">
    <property type="entry name" value="HTH_ARAC_FAMILY_2"/>
    <property type="match status" value="1"/>
</dbReference>
<dbReference type="Proteomes" id="UP000077177">
    <property type="component" value="Chromosome"/>
</dbReference>
<reference evidence="6" key="1">
    <citation type="submission" date="2015-01" db="EMBL/GenBank/DDBJ databases">
        <title>Flavisolibacter sp./LCS9/ whole genome sequencing.</title>
        <authorList>
            <person name="Kim M.K."/>
            <person name="Srinivasan S."/>
            <person name="Lee J.-J."/>
        </authorList>
    </citation>
    <scope>NUCLEOTIDE SEQUENCE [LARGE SCALE GENOMIC DNA]</scope>
    <source>
        <strain evidence="6">LCS9</strain>
    </source>
</reference>
<evidence type="ECO:0000313" key="6">
    <source>
        <dbReference type="Proteomes" id="UP000077177"/>
    </source>
</evidence>
<evidence type="ECO:0000313" key="5">
    <source>
        <dbReference type="EMBL" id="ANE51082.1"/>
    </source>
</evidence>
<protein>
    <recommendedName>
        <fullName evidence="4">HTH araC/xylS-type domain-containing protein</fullName>
    </recommendedName>
</protein>
<keyword evidence="3" id="KW-0804">Transcription</keyword>
<evidence type="ECO:0000256" key="1">
    <source>
        <dbReference type="ARBA" id="ARBA00023015"/>
    </source>
</evidence>
<dbReference type="Pfam" id="PF12833">
    <property type="entry name" value="HTH_18"/>
    <property type="match status" value="1"/>
</dbReference>
<dbReference type="CDD" id="cd06976">
    <property type="entry name" value="cupin_MtlR-like_N"/>
    <property type="match status" value="1"/>
</dbReference>
<reference evidence="5 6" key="2">
    <citation type="journal article" date="2016" name="Int. J. Syst. Evol. Microbiol.">
        <title>Flavisolibacter tropicus sp. nov., isolated from tropical soil.</title>
        <authorList>
            <person name="Lee J.J."/>
            <person name="Kang M.S."/>
            <person name="Kim G.S."/>
            <person name="Lee C.S."/>
            <person name="Lim S."/>
            <person name="Lee J."/>
            <person name="Roh S.H."/>
            <person name="Kang H."/>
            <person name="Ha J.M."/>
            <person name="Bae S."/>
            <person name="Jung H.Y."/>
            <person name="Kim M.K."/>
        </authorList>
    </citation>
    <scope>NUCLEOTIDE SEQUENCE [LARGE SCALE GENOMIC DNA]</scope>
    <source>
        <strain evidence="5 6">LCS9</strain>
    </source>
</reference>
<keyword evidence="6" id="KW-1185">Reference proteome</keyword>
<evidence type="ECO:0000259" key="4">
    <source>
        <dbReference type="PROSITE" id="PS01124"/>
    </source>
</evidence>
<proteinExistence type="predicted"/>
<dbReference type="AlphaFoldDB" id="A0A172TVQ4"/>
<dbReference type="GO" id="GO:0003700">
    <property type="term" value="F:DNA-binding transcription factor activity"/>
    <property type="evidence" value="ECO:0007669"/>
    <property type="project" value="InterPro"/>
</dbReference>
<evidence type="ECO:0000256" key="3">
    <source>
        <dbReference type="ARBA" id="ARBA00023163"/>
    </source>
</evidence>
<feature type="domain" description="HTH araC/xylS-type" evidence="4">
    <location>
        <begin position="187"/>
        <end position="285"/>
    </location>
</feature>
<dbReference type="STRING" id="1492898.SY85_11800"/>
<evidence type="ECO:0000256" key="2">
    <source>
        <dbReference type="ARBA" id="ARBA00023125"/>
    </source>
</evidence>
<gene>
    <name evidence="5" type="ORF">SY85_11800</name>
</gene>
<dbReference type="PATRIC" id="fig|1492898.3.peg.2546"/>
<dbReference type="SMART" id="SM00342">
    <property type="entry name" value="HTH_ARAC"/>
    <property type="match status" value="1"/>
</dbReference>
<sequence>MKARLHKLPLHNDVSFLYSQWECPYFDKPWHFHEEYELVLIDKSRGTKFIGDSVSLFEEGDLFLIGSNIPHLFRNDETYYTDSPGAHSVFIHFTQDLFGDRFLSLPELKGVHQLLDQSAFALEVHGQTRKEVTEQLHQMQTQSPPKRLLSLLDILLTLSESRELKPLLSTRFAPNHNINTKDTLRIQKVLEYIMKNYMNDIYISEVAAMLNMSEAAFSRYFKHHTQKTYTSYLTEVRISNACRLLMQGEESISEIGYGCGFENLSNFYRHFKKVTGFVPKDYRRQFLKIATGAATAPDL</sequence>
<dbReference type="Gene3D" id="2.60.120.10">
    <property type="entry name" value="Jelly Rolls"/>
    <property type="match status" value="1"/>
</dbReference>
<dbReference type="OrthoDB" id="745435at2"/>
<dbReference type="SUPFAM" id="SSF51182">
    <property type="entry name" value="RmlC-like cupins"/>
    <property type="match status" value="1"/>
</dbReference>
<dbReference type="InterPro" id="IPR009057">
    <property type="entry name" value="Homeodomain-like_sf"/>
</dbReference>
<dbReference type="PRINTS" id="PR00032">
    <property type="entry name" value="HTHARAC"/>
</dbReference>